<comment type="cofactor">
    <cofactor evidence="7">
        <name>Mg(2+)</name>
        <dbReference type="ChEBI" id="CHEBI:18420"/>
    </cofactor>
    <cofactor evidence="7">
        <name>Mn(2+)</name>
        <dbReference type="ChEBI" id="CHEBI:29035"/>
    </cofactor>
    <text evidence="7">Divalent metal cations. Prefers magnesium or manganese.</text>
</comment>
<dbReference type="Proteomes" id="UP000229307">
    <property type="component" value="Unassembled WGS sequence"/>
</dbReference>
<dbReference type="InterPro" id="IPR001891">
    <property type="entry name" value="Malic_OxRdtase"/>
</dbReference>
<dbReference type="SMART" id="SM01274">
    <property type="entry name" value="malic"/>
    <property type="match status" value="1"/>
</dbReference>
<feature type="binding site" evidence="6">
    <location>
        <position position="286"/>
    </location>
    <ligand>
        <name>(S)-malate</name>
        <dbReference type="ChEBI" id="CHEBI:15589"/>
    </ligand>
</feature>
<dbReference type="GO" id="GO:0051287">
    <property type="term" value="F:NAD binding"/>
    <property type="evidence" value="ECO:0007669"/>
    <property type="project" value="InterPro"/>
</dbReference>
<keyword evidence="4" id="KW-0560">Oxidoreductase</keyword>
<dbReference type="InterPro" id="IPR037062">
    <property type="entry name" value="Malic_N_dom_sf"/>
</dbReference>
<dbReference type="EMBL" id="PFMR01000072">
    <property type="protein sequence ID" value="PIZ17888.1"/>
    <property type="molecule type" value="Genomic_DNA"/>
</dbReference>
<dbReference type="CDD" id="cd05311">
    <property type="entry name" value="NAD_bind_2_malic_enz"/>
    <property type="match status" value="1"/>
</dbReference>
<comment type="similarity">
    <text evidence="2">Belongs to the malic enzymes family.</text>
</comment>
<evidence type="ECO:0000256" key="4">
    <source>
        <dbReference type="ARBA" id="ARBA00023002"/>
    </source>
</evidence>
<feature type="active site" description="Proton donor" evidence="5">
    <location>
        <position position="36"/>
    </location>
</feature>
<evidence type="ECO:0000256" key="1">
    <source>
        <dbReference type="ARBA" id="ARBA00001936"/>
    </source>
</evidence>
<evidence type="ECO:0000256" key="7">
    <source>
        <dbReference type="PIRSR" id="PIRSR000106-3"/>
    </source>
</evidence>
<evidence type="ECO:0000256" key="5">
    <source>
        <dbReference type="PIRSR" id="PIRSR000106-1"/>
    </source>
</evidence>
<comment type="caution">
    <text evidence="10">The sequence shown here is derived from an EMBL/GenBank/DDBJ whole genome shotgun (WGS) entry which is preliminary data.</text>
</comment>
<dbReference type="AlphaFoldDB" id="A0A2M7SEE8"/>
<dbReference type="Gene3D" id="3.40.50.720">
    <property type="entry name" value="NAD(P)-binding Rossmann-like Domain"/>
    <property type="match status" value="1"/>
</dbReference>
<comment type="cofactor">
    <cofactor evidence="1">
        <name>Mn(2+)</name>
        <dbReference type="ChEBI" id="CHEBI:29035"/>
    </cofactor>
</comment>
<organism evidence="10 11">
    <name type="scientific">Candidatus Desantisbacteria bacterium CG_4_10_14_0_8_um_filter_48_22</name>
    <dbReference type="NCBI Taxonomy" id="1974543"/>
    <lineage>
        <taxon>Bacteria</taxon>
        <taxon>Candidatus Desantisiibacteriota</taxon>
    </lineage>
</organism>
<protein>
    <submittedName>
        <fullName evidence="10">NAD-dependent malic enzyme</fullName>
    </submittedName>
</protein>
<dbReference type="Pfam" id="PF03949">
    <property type="entry name" value="Malic_M"/>
    <property type="match status" value="1"/>
</dbReference>
<reference evidence="11" key="1">
    <citation type="submission" date="2017-09" db="EMBL/GenBank/DDBJ databases">
        <title>Depth-based differentiation of microbial function through sediment-hosted aquifers and enrichment of novel symbionts in the deep terrestrial subsurface.</title>
        <authorList>
            <person name="Probst A.J."/>
            <person name="Ladd B."/>
            <person name="Jarett J.K."/>
            <person name="Geller-Mcgrath D.E."/>
            <person name="Sieber C.M.K."/>
            <person name="Emerson J.B."/>
            <person name="Anantharaman K."/>
            <person name="Thomas B.C."/>
            <person name="Malmstrom R."/>
            <person name="Stieglmeier M."/>
            <person name="Klingl A."/>
            <person name="Woyke T."/>
            <person name="Ryan C.M."/>
            <person name="Banfield J.F."/>
        </authorList>
    </citation>
    <scope>NUCLEOTIDE SEQUENCE [LARGE SCALE GENOMIC DNA]</scope>
</reference>
<dbReference type="GO" id="GO:0004470">
    <property type="term" value="F:malic enzyme activity"/>
    <property type="evidence" value="ECO:0007669"/>
    <property type="project" value="InterPro"/>
</dbReference>
<evidence type="ECO:0000259" key="8">
    <source>
        <dbReference type="SMART" id="SM00919"/>
    </source>
</evidence>
<feature type="binding site" evidence="7">
    <location>
        <position position="134"/>
    </location>
    <ligand>
        <name>a divalent metal cation</name>
        <dbReference type="ChEBI" id="CHEBI:60240"/>
    </ligand>
</feature>
<feature type="domain" description="Malic enzyme N-terminal" evidence="9">
    <location>
        <begin position="15"/>
        <end position="148"/>
    </location>
</feature>
<dbReference type="InterPro" id="IPR046346">
    <property type="entry name" value="Aminoacid_DH-like_N_sf"/>
</dbReference>
<dbReference type="InterPro" id="IPR051674">
    <property type="entry name" value="Malate_Decarboxylase"/>
</dbReference>
<evidence type="ECO:0000256" key="6">
    <source>
        <dbReference type="PIRSR" id="PIRSR000106-2"/>
    </source>
</evidence>
<dbReference type="InterPro" id="IPR045213">
    <property type="entry name" value="Malic_NAD-bd_bact_type"/>
</dbReference>
<evidence type="ECO:0000256" key="3">
    <source>
        <dbReference type="ARBA" id="ARBA00022723"/>
    </source>
</evidence>
<dbReference type="InterPro" id="IPR015884">
    <property type="entry name" value="Malic_enzyme_CS"/>
</dbReference>
<feature type="domain" description="Malic enzyme NAD-binding" evidence="8">
    <location>
        <begin position="160"/>
        <end position="384"/>
    </location>
</feature>
<feature type="binding site" evidence="6">
    <location>
        <position position="316"/>
    </location>
    <ligand>
        <name>(S)-malate</name>
        <dbReference type="ChEBI" id="CHEBI:15589"/>
    </ligand>
</feature>
<accession>A0A2M7SEE8</accession>
<name>A0A2M7SEE8_9BACT</name>
<dbReference type="InterPro" id="IPR012302">
    <property type="entry name" value="Malic_NAD-bd"/>
</dbReference>
<dbReference type="PANTHER" id="PTHR43237">
    <property type="entry name" value="NADP-DEPENDENT MALIC ENZYME"/>
    <property type="match status" value="1"/>
</dbReference>
<dbReference type="Pfam" id="PF00390">
    <property type="entry name" value="malic"/>
    <property type="match status" value="1"/>
</dbReference>
<evidence type="ECO:0000313" key="10">
    <source>
        <dbReference type="EMBL" id="PIZ17888.1"/>
    </source>
</evidence>
<dbReference type="GO" id="GO:0016616">
    <property type="term" value="F:oxidoreductase activity, acting on the CH-OH group of donors, NAD or NADP as acceptor"/>
    <property type="evidence" value="ECO:0007669"/>
    <property type="project" value="InterPro"/>
</dbReference>
<dbReference type="PIRSF" id="PIRSF000106">
    <property type="entry name" value="ME"/>
    <property type="match status" value="1"/>
</dbReference>
<dbReference type="InterPro" id="IPR012301">
    <property type="entry name" value="Malic_N_dom"/>
</dbReference>
<dbReference type="SUPFAM" id="SSF51735">
    <property type="entry name" value="NAD(P)-binding Rossmann-fold domains"/>
    <property type="match status" value="1"/>
</dbReference>
<dbReference type="SMART" id="SM00919">
    <property type="entry name" value="Malic_M"/>
    <property type="match status" value="1"/>
</dbReference>
<dbReference type="Gene3D" id="3.40.50.10380">
    <property type="entry name" value="Malic enzyme, N-terminal domain"/>
    <property type="match status" value="1"/>
</dbReference>
<keyword evidence="3 7" id="KW-0479">Metal-binding</keyword>
<evidence type="ECO:0000259" key="9">
    <source>
        <dbReference type="SMART" id="SM01274"/>
    </source>
</evidence>
<feature type="active site" description="Proton acceptor" evidence="5">
    <location>
        <position position="91"/>
    </location>
</feature>
<evidence type="ECO:0000313" key="11">
    <source>
        <dbReference type="Proteomes" id="UP000229307"/>
    </source>
</evidence>
<dbReference type="PROSITE" id="PS00331">
    <property type="entry name" value="MALIC_ENZYMES"/>
    <property type="match status" value="1"/>
</dbReference>
<gene>
    <name evidence="10" type="ORF">COY52_02295</name>
</gene>
<feature type="binding site" evidence="7">
    <location>
        <position position="159"/>
    </location>
    <ligand>
        <name>a divalent metal cation</name>
        <dbReference type="ChEBI" id="CHEBI:60240"/>
    </ligand>
</feature>
<sequence length="385" mass="41577">MSLKQESLAYRKKYRGVIEIRSRVRMKTGHDLALAYTPGVAFPCEEIHKDRGNVYKYTNKWNSVAIVTDGTAVLGLGDIGAEAALPVMEGKAVLFKVLAGVDAYPLCLATTDIEKIVETVKMISPGFGGINLEDISGPRCFEIERKLKEQLDIPVFHDDQHGTAVVVLAGLLNALKITGRKISEVSIAVNGAGAGAIAVSRFLISAGVKNIVLCDRAGAVYRGRFEHMNFAKQEIAEISNLRLEKGALGRVIRGKDIFIGLSAAGLVSWEMVRSMAPGPIVFALANPVPEIMPDEAKKAGARVVATGRSNLPNQINNALGFPGIFRGALDSRAKAITEEMKMAASRAIAGLISKRDLRPDYIIPNPLDRRVVPAVASAVRRVRKR</sequence>
<evidence type="ECO:0000256" key="2">
    <source>
        <dbReference type="ARBA" id="ARBA00008785"/>
    </source>
</evidence>
<proteinExistence type="inferred from homology"/>
<dbReference type="PANTHER" id="PTHR43237:SF4">
    <property type="entry name" value="NADP-DEPENDENT MALIC ENZYME"/>
    <property type="match status" value="1"/>
</dbReference>
<dbReference type="GO" id="GO:0046872">
    <property type="term" value="F:metal ion binding"/>
    <property type="evidence" value="ECO:0007669"/>
    <property type="project" value="UniProtKB-KW"/>
</dbReference>
<dbReference type="InterPro" id="IPR036291">
    <property type="entry name" value="NAD(P)-bd_dom_sf"/>
</dbReference>
<feature type="binding site" evidence="7">
    <location>
        <position position="133"/>
    </location>
    <ligand>
        <name>a divalent metal cation</name>
        <dbReference type="ChEBI" id="CHEBI:60240"/>
    </ligand>
</feature>
<dbReference type="SUPFAM" id="SSF53223">
    <property type="entry name" value="Aminoacid dehydrogenase-like, N-terminal domain"/>
    <property type="match status" value="1"/>
</dbReference>
<dbReference type="FunFam" id="3.40.50.10380:FF:000003">
    <property type="entry name" value="NADP-dependent malic enzyme"/>
    <property type="match status" value="1"/>
</dbReference>
<dbReference type="FunFam" id="3.40.50.720:FF:000095">
    <property type="entry name" value="NADP-dependent malic enzyme"/>
    <property type="match status" value="1"/>
</dbReference>